<evidence type="ECO:0000313" key="3">
    <source>
        <dbReference type="Proteomes" id="UP001165289"/>
    </source>
</evidence>
<dbReference type="Pfam" id="PF08210">
    <property type="entry name" value="APOBEC_N"/>
    <property type="match status" value="1"/>
</dbReference>
<dbReference type="Gene3D" id="3.40.140.10">
    <property type="entry name" value="Cytidine Deaminase, domain 2"/>
    <property type="match status" value="1"/>
</dbReference>
<accession>A0AAV7JWS3</accession>
<evidence type="ECO:0000259" key="1">
    <source>
        <dbReference type="Pfam" id="PF08210"/>
    </source>
</evidence>
<comment type="caution">
    <text evidence="2">The sequence shown here is derived from an EMBL/GenBank/DDBJ whole genome shotgun (WGS) entry which is preliminary data.</text>
</comment>
<dbReference type="GO" id="GO:0016814">
    <property type="term" value="F:hydrolase activity, acting on carbon-nitrogen (but not peptide) bonds, in cyclic amidines"/>
    <property type="evidence" value="ECO:0007669"/>
    <property type="project" value="InterPro"/>
</dbReference>
<sequence length="282" mass="33064">MSDIEDIKSISNPRLTNRDGKPTWLICVIKREYSTYTSTRVLNGNHGNEDSPSQHPEAKFFDLWWKNPRKIFPDLPFNEIDKIHFHLIWYTLTSPCNNCVQLIKGNHHLYNTLNIFTASVYKNLKDNSIEASNRIYELRRKGVGVEPISEGEYQHFTTGRVGHELPQLPFFNPEQDFIDLRISFTADTTITTDRNPNSFETRLSPRYDSINQHLVPITNERTVLIEPFPYQGSAPSYHPQLPNTYPSEEDHESVTNYKVIKRERSKRKLKRLKRKNIFIEDN</sequence>
<dbReference type="AlphaFoldDB" id="A0AAV7JWS3"/>
<feature type="domain" description="Activation-induced cytidine deaminase AID" evidence="1">
    <location>
        <begin position="20"/>
        <end position="156"/>
    </location>
</feature>
<organism evidence="2 3">
    <name type="scientific">Oopsacas minuta</name>
    <dbReference type="NCBI Taxonomy" id="111878"/>
    <lineage>
        <taxon>Eukaryota</taxon>
        <taxon>Metazoa</taxon>
        <taxon>Porifera</taxon>
        <taxon>Hexactinellida</taxon>
        <taxon>Hexasterophora</taxon>
        <taxon>Lyssacinosida</taxon>
        <taxon>Leucopsacidae</taxon>
        <taxon>Oopsacas</taxon>
    </lineage>
</organism>
<dbReference type="EMBL" id="JAKMXF010000288">
    <property type="protein sequence ID" value="KAI6653235.1"/>
    <property type="molecule type" value="Genomic_DNA"/>
</dbReference>
<dbReference type="GO" id="GO:0008270">
    <property type="term" value="F:zinc ion binding"/>
    <property type="evidence" value="ECO:0007669"/>
    <property type="project" value="InterPro"/>
</dbReference>
<keyword evidence="3" id="KW-1185">Reference proteome</keyword>
<proteinExistence type="predicted"/>
<name>A0AAV7JWS3_9METZ</name>
<reference evidence="2 3" key="1">
    <citation type="journal article" date="2023" name="BMC Biol.">
        <title>The compact genome of the sponge Oopsacas minuta (Hexactinellida) is lacking key metazoan core genes.</title>
        <authorList>
            <person name="Santini S."/>
            <person name="Schenkelaars Q."/>
            <person name="Jourda C."/>
            <person name="Duchesne M."/>
            <person name="Belahbib H."/>
            <person name="Rocher C."/>
            <person name="Selva M."/>
            <person name="Riesgo A."/>
            <person name="Vervoort M."/>
            <person name="Leys S.P."/>
            <person name="Kodjabachian L."/>
            <person name="Le Bivic A."/>
            <person name="Borchiellini C."/>
            <person name="Claverie J.M."/>
            <person name="Renard E."/>
        </authorList>
    </citation>
    <scope>NUCLEOTIDE SEQUENCE [LARGE SCALE GENOMIC DNA]</scope>
    <source>
        <strain evidence="2">SPO-2</strain>
    </source>
</reference>
<evidence type="ECO:0000313" key="2">
    <source>
        <dbReference type="EMBL" id="KAI6653235.1"/>
    </source>
</evidence>
<protein>
    <recommendedName>
        <fullName evidence="1">Activation-induced cytidine deaminase AID domain-containing protein</fullName>
    </recommendedName>
</protein>
<gene>
    <name evidence="2" type="ORF">LOD99_3760</name>
</gene>
<dbReference type="Proteomes" id="UP001165289">
    <property type="component" value="Unassembled WGS sequence"/>
</dbReference>
<dbReference type="InterPro" id="IPR013158">
    <property type="entry name" value="AID"/>
</dbReference>